<feature type="signal peptide" evidence="2">
    <location>
        <begin position="1"/>
        <end position="21"/>
    </location>
</feature>
<dbReference type="RefSeq" id="WP_012802843.1">
    <property type="nucleotide sequence ID" value="NC_013170.1"/>
</dbReference>
<keyword evidence="2" id="KW-0732">Signal</keyword>
<evidence type="ECO:0000256" key="1">
    <source>
        <dbReference type="SAM" id="Phobius"/>
    </source>
</evidence>
<dbReference type="HOGENOM" id="CLU_2342063_0_0_11"/>
<dbReference type="STRING" id="469378.Ccur_04320"/>
<accession>C7MML5</accession>
<sequence>MAHRLLKLIAATLLAANVLMAALSLEATSHHECPGDNCPVCALIATIAHAAATQVADIPPLPPGMASMWPTIMGALLLCSVMTLAITPVSLKVRLDL</sequence>
<dbReference type="AlphaFoldDB" id="C7MML5"/>
<dbReference type="KEGG" id="ccu:Ccur_04320"/>
<keyword evidence="4" id="KW-1185">Reference proteome</keyword>
<keyword evidence="1" id="KW-0472">Membrane</keyword>
<protein>
    <submittedName>
        <fullName evidence="3">Uncharacterized protein</fullName>
    </submittedName>
</protein>
<feature type="chain" id="PRO_5002980328" evidence="2">
    <location>
        <begin position="22"/>
        <end position="97"/>
    </location>
</feature>
<dbReference type="EMBL" id="CP001682">
    <property type="protein sequence ID" value="ACU94155.1"/>
    <property type="molecule type" value="Genomic_DNA"/>
</dbReference>
<keyword evidence="1" id="KW-0812">Transmembrane</keyword>
<name>C7MML5_CRYCD</name>
<dbReference type="OrthoDB" id="1863318at2"/>
<dbReference type="Proteomes" id="UP000000954">
    <property type="component" value="Chromosome"/>
</dbReference>
<evidence type="ECO:0000256" key="2">
    <source>
        <dbReference type="SAM" id="SignalP"/>
    </source>
</evidence>
<gene>
    <name evidence="3" type="ordered locus">Ccur_04320</name>
</gene>
<keyword evidence="1" id="KW-1133">Transmembrane helix</keyword>
<evidence type="ECO:0000313" key="3">
    <source>
        <dbReference type="EMBL" id="ACU94155.1"/>
    </source>
</evidence>
<organism evidence="3 4">
    <name type="scientific">Cryptobacterium curtum (strain ATCC 700683 / DSM 15641 / CCUG 43107 / 12-3)</name>
    <dbReference type="NCBI Taxonomy" id="469378"/>
    <lineage>
        <taxon>Bacteria</taxon>
        <taxon>Bacillati</taxon>
        <taxon>Actinomycetota</taxon>
        <taxon>Coriobacteriia</taxon>
        <taxon>Eggerthellales</taxon>
        <taxon>Eggerthellaceae</taxon>
        <taxon>Cryptobacterium</taxon>
    </lineage>
</organism>
<reference evidence="3 4" key="1">
    <citation type="journal article" date="2009" name="Stand. Genomic Sci.">
        <title>Complete genome sequence of Cryptobacterium curtum type strain (12-3).</title>
        <authorList>
            <person name="Mavrommatis K."/>
            <person name="Pukall R."/>
            <person name="Rohde C."/>
            <person name="Chen F."/>
            <person name="Sims D."/>
            <person name="Brettin T."/>
            <person name="Kuske C."/>
            <person name="Detter J.C."/>
            <person name="Han C."/>
            <person name="Lapidus A."/>
            <person name="Copeland A."/>
            <person name="Glavina Del Rio T."/>
            <person name="Nolan M."/>
            <person name="Lucas S."/>
            <person name="Tice H."/>
            <person name="Cheng J.F."/>
            <person name="Bruce D."/>
            <person name="Goodwin L."/>
            <person name="Pitluck S."/>
            <person name="Ovchinnikova G."/>
            <person name="Pati A."/>
            <person name="Ivanova N."/>
            <person name="Chen A."/>
            <person name="Palaniappan K."/>
            <person name="Chain P."/>
            <person name="D'haeseleer P."/>
            <person name="Goker M."/>
            <person name="Bristow J."/>
            <person name="Eisen J.A."/>
            <person name="Markowitz V."/>
            <person name="Hugenholtz P."/>
            <person name="Rohde M."/>
            <person name="Klenk H.P."/>
            <person name="Kyrpides N.C."/>
        </authorList>
    </citation>
    <scope>NUCLEOTIDE SEQUENCE [LARGE SCALE GENOMIC DNA]</scope>
    <source>
        <strain evidence="4">ATCC 700683 / DSM 15641 / 12-3</strain>
    </source>
</reference>
<proteinExistence type="predicted"/>
<feature type="transmembrane region" description="Helical" evidence="1">
    <location>
        <begin position="68"/>
        <end position="91"/>
    </location>
</feature>
<evidence type="ECO:0000313" key="4">
    <source>
        <dbReference type="Proteomes" id="UP000000954"/>
    </source>
</evidence>